<feature type="signal peptide" evidence="1">
    <location>
        <begin position="1"/>
        <end position="25"/>
    </location>
</feature>
<organism evidence="2 3">
    <name type="scientific">Acidovorax facilis</name>
    <dbReference type="NCBI Taxonomy" id="12917"/>
    <lineage>
        <taxon>Bacteria</taxon>
        <taxon>Pseudomonadati</taxon>
        <taxon>Pseudomonadota</taxon>
        <taxon>Betaproteobacteria</taxon>
        <taxon>Burkholderiales</taxon>
        <taxon>Comamonadaceae</taxon>
        <taxon>Acidovorax</taxon>
    </lineage>
</organism>
<feature type="chain" id="PRO_5045416637" description="Abnormal spindle-like microcephaly-associated protein ASH domain-containing protein" evidence="1">
    <location>
        <begin position="26"/>
        <end position="160"/>
    </location>
</feature>
<proteinExistence type="predicted"/>
<comment type="caution">
    <text evidence="2">The sequence shown here is derived from an EMBL/GenBank/DDBJ whole genome shotgun (WGS) entry which is preliminary data.</text>
</comment>
<reference evidence="3" key="1">
    <citation type="journal article" date="2019" name="Int. J. Syst. Evol. Microbiol.">
        <title>The Global Catalogue of Microorganisms (GCM) 10K type strain sequencing project: providing services to taxonomists for standard genome sequencing and annotation.</title>
        <authorList>
            <consortium name="The Broad Institute Genomics Platform"/>
            <consortium name="The Broad Institute Genome Sequencing Center for Infectious Disease"/>
            <person name="Wu L."/>
            <person name="Ma J."/>
        </authorList>
    </citation>
    <scope>NUCLEOTIDE SEQUENCE [LARGE SCALE GENOMIC DNA]</scope>
    <source>
        <strain evidence="3">CCUG 2113</strain>
    </source>
</reference>
<keyword evidence="1" id="KW-0732">Signal</keyword>
<accession>A0ABV8D9K3</accession>
<sequence>MRCLLPSFRHCVALSALAVACGAHAQSQTYKLQLPLESDSDVVLQDIVVDAKQTRVTLAVKNTTDESFEACAQPTGSPDAFTLKDLGTGTVLQQLSIGGLSFCNVKMDVVKPGRNKLVKITFPPLPAGATRLQLGEANCQPKPDSDMDYWCFKNIVLPAR</sequence>
<keyword evidence="3" id="KW-1185">Reference proteome</keyword>
<dbReference type="PROSITE" id="PS51257">
    <property type="entry name" value="PROKAR_LIPOPROTEIN"/>
    <property type="match status" value="1"/>
</dbReference>
<evidence type="ECO:0000313" key="2">
    <source>
        <dbReference type="EMBL" id="MFC3934705.1"/>
    </source>
</evidence>
<evidence type="ECO:0000313" key="3">
    <source>
        <dbReference type="Proteomes" id="UP001595693"/>
    </source>
</evidence>
<evidence type="ECO:0008006" key="4">
    <source>
        <dbReference type="Google" id="ProtNLM"/>
    </source>
</evidence>
<gene>
    <name evidence="2" type="ORF">ACFOW3_08705</name>
</gene>
<dbReference type="RefSeq" id="WP_055394020.1">
    <property type="nucleotide sequence ID" value="NZ_JAMXAX010000005.1"/>
</dbReference>
<evidence type="ECO:0000256" key="1">
    <source>
        <dbReference type="SAM" id="SignalP"/>
    </source>
</evidence>
<protein>
    <recommendedName>
        <fullName evidence="4">Abnormal spindle-like microcephaly-associated protein ASH domain-containing protein</fullName>
    </recommendedName>
</protein>
<dbReference type="EMBL" id="JBHSAJ010000022">
    <property type="protein sequence ID" value="MFC3934705.1"/>
    <property type="molecule type" value="Genomic_DNA"/>
</dbReference>
<name>A0ABV8D9K3_9BURK</name>
<dbReference type="Proteomes" id="UP001595693">
    <property type="component" value="Unassembled WGS sequence"/>
</dbReference>